<feature type="chain" id="PRO_5021444595" evidence="1">
    <location>
        <begin position="23"/>
        <end position="120"/>
    </location>
</feature>
<dbReference type="PANTHER" id="PTHR16212:SF4">
    <property type="entry name" value="FOCADHESIN"/>
    <property type="match status" value="1"/>
</dbReference>
<gene>
    <name evidence="2" type="primary">Focad_1</name>
    <name evidence="2" type="ORF">AVEN_61635_1</name>
</gene>
<reference evidence="2 3" key="1">
    <citation type="journal article" date="2019" name="Sci. Rep.">
        <title>Orb-weaving spider Araneus ventricosus genome elucidates the spidroin gene catalogue.</title>
        <authorList>
            <person name="Kono N."/>
            <person name="Nakamura H."/>
            <person name="Ohtoshi R."/>
            <person name="Moran D.A.P."/>
            <person name="Shinohara A."/>
            <person name="Yoshida Y."/>
            <person name="Fujiwara M."/>
            <person name="Mori M."/>
            <person name="Tomita M."/>
            <person name="Arakawa K."/>
        </authorList>
    </citation>
    <scope>NUCLEOTIDE SEQUENCE [LARGE SCALE GENOMIC DNA]</scope>
</reference>
<dbReference type="PANTHER" id="PTHR16212">
    <property type="entry name" value="FOCADHESIN FAMILY MEMBER"/>
    <property type="match status" value="1"/>
</dbReference>
<evidence type="ECO:0000313" key="2">
    <source>
        <dbReference type="EMBL" id="GBM34934.1"/>
    </source>
</evidence>
<dbReference type="GO" id="GO:0060147">
    <property type="term" value="P:regulation of post-transcriptional gene silencing"/>
    <property type="evidence" value="ECO:0007669"/>
    <property type="project" value="InterPro"/>
</dbReference>
<feature type="non-terminal residue" evidence="2">
    <location>
        <position position="1"/>
    </location>
</feature>
<evidence type="ECO:0000256" key="1">
    <source>
        <dbReference type="SAM" id="SignalP"/>
    </source>
</evidence>
<feature type="signal peptide" evidence="1">
    <location>
        <begin position="1"/>
        <end position="22"/>
    </location>
</feature>
<name>A0A4Y2F4F9_ARAVE</name>
<dbReference type="EMBL" id="BGPR01172237">
    <property type="protein sequence ID" value="GBM34934.1"/>
    <property type="molecule type" value="Genomic_DNA"/>
</dbReference>
<dbReference type="AlphaFoldDB" id="A0A4Y2F4F9"/>
<organism evidence="2 3">
    <name type="scientific">Araneus ventricosus</name>
    <name type="common">Orbweaver spider</name>
    <name type="synonym">Epeira ventricosa</name>
    <dbReference type="NCBI Taxonomy" id="182803"/>
    <lineage>
        <taxon>Eukaryota</taxon>
        <taxon>Metazoa</taxon>
        <taxon>Ecdysozoa</taxon>
        <taxon>Arthropoda</taxon>
        <taxon>Chelicerata</taxon>
        <taxon>Arachnida</taxon>
        <taxon>Araneae</taxon>
        <taxon>Araneomorphae</taxon>
        <taxon>Entelegynae</taxon>
        <taxon>Araneoidea</taxon>
        <taxon>Araneidae</taxon>
        <taxon>Araneus</taxon>
    </lineage>
</organism>
<keyword evidence="3" id="KW-1185">Reference proteome</keyword>
<dbReference type="InterPro" id="IPR045163">
    <property type="entry name" value="Focadhesin/RST1"/>
</dbReference>
<comment type="caution">
    <text evidence="2">The sequence shown here is derived from an EMBL/GenBank/DDBJ whole genome shotgun (WGS) entry which is preliminary data.</text>
</comment>
<proteinExistence type="predicted"/>
<accession>A0A4Y2F4F9</accession>
<protein>
    <submittedName>
        <fullName evidence="2">Focadhesin</fullName>
    </submittedName>
</protein>
<dbReference type="Proteomes" id="UP000499080">
    <property type="component" value="Unassembled WGS sequence"/>
</dbReference>
<keyword evidence="1" id="KW-0732">Signal</keyword>
<sequence length="120" mass="13957">WKPFTVISKVSICLYLVGVLLSYEPPLEVGKDGEPIKRSVASQSRFFEQVLSVLLNEVNIDTTDWHRCILLPSAWGAFMERTFFTCEESRKAELDLQRSLGHREFTPEEFNLQCKCAWLW</sequence>
<evidence type="ECO:0000313" key="3">
    <source>
        <dbReference type="Proteomes" id="UP000499080"/>
    </source>
</evidence>
<dbReference type="OrthoDB" id="6354723at2759"/>